<sequence length="229" mass="23432">MAIVTNSACITVEETRVTWFPAPHAPSFPTGPVPALSVRCPWFRAMAGTGRTHHECPGGQFLTGAEGALHRIATPPLANRITPPGYQRAGASKVALRRNPAGICNAEVFPNCRCAASSSSSRGSRIMTCCPSFPATETTGATGWAGAGAAASCAPEDGVPCSPAKELQPIATTAANEANPAAIFQRNTDALAATAVSARTTCSTAGAASGRRPCMGSCANCSRTRITIE</sequence>
<proteinExistence type="predicted"/>
<dbReference type="EMBL" id="FNQJ01000003">
    <property type="protein sequence ID" value="SDZ93633.1"/>
    <property type="molecule type" value="Genomic_DNA"/>
</dbReference>
<keyword evidence="2" id="KW-1185">Reference proteome</keyword>
<evidence type="ECO:0000313" key="1">
    <source>
        <dbReference type="EMBL" id="SDZ93633.1"/>
    </source>
</evidence>
<dbReference type="AlphaFoldDB" id="A0A1H3X307"/>
<accession>A0A1H3X307</accession>
<evidence type="ECO:0000313" key="2">
    <source>
        <dbReference type="Proteomes" id="UP000199002"/>
    </source>
</evidence>
<dbReference type="STRING" id="592050.SAMN05421875_103181"/>
<protein>
    <submittedName>
        <fullName evidence="1">Uncharacterized protein</fullName>
    </submittedName>
</protein>
<gene>
    <name evidence="1" type="ORF">SAMN05421875_103181</name>
</gene>
<organism evidence="1 2">
    <name type="scientific">Acidovorax soli</name>
    <dbReference type="NCBI Taxonomy" id="592050"/>
    <lineage>
        <taxon>Bacteria</taxon>
        <taxon>Pseudomonadati</taxon>
        <taxon>Pseudomonadota</taxon>
        <taxon>Betaproteobacteria</taxon>
        <taxon>Burkholderiales</taxon>
        <taxon>Comamonadaceae</taxon>
        <taxon>Acidovorax</taxon>
    </lineage>
</organism>
<dbReference type="Proteomes" id="UP000199002">
    <property type="component" value="Unassembled WGS sequence"/>
</dbReference>
<reference evidence="2" key="1">
    <citation type="submission" date="2016-10" db="EMBL/GenBank/DDBJ databases">
        <authorList>
            <person name="Varghese N."/>
            <person name="Submissions S."/>
        </authorList>
    </citation>
    <scope>NUCLEOTIDE SEQUENCE [LARGE SCALE GENOMIC DNA]</scope>
    <source>
        <strain evidence="2">DSM 25157</strain>
    </source>
</reference>
<name>A0A1H3X307_9BURK</name>